<organism evidence="1 2">
    <name type="scientific">Apostasia shenzhenica</name>
    <dbReference type="NCBI Taxonomy" id="1088818"/>
    <lineage>
        <taxon>Eukaryota</taxon>
        <taxon>Viridiplantae</taxon>
        <taxon>Streptophyta</taxon>
        <taxon>Embryophyta</taxon>
        <taxon>Tracheophyta</taxon>
        <taxon>Spermatophyta</taxon>
        <taxon>Magnoliopsida</taxon>
        <taxon>Liliopsida</taxon>
        <taxon>Asparagales</taxon>
        <taxon>Orchidaceae</taxon>
        <taxon>Apostasioideae</taxon>
        <taxon>Apostasia</taxon>
    </lineage>
</organism>
<evidence type="ECO:0000313" key="2">
    <source>
        <dbReference type="Proteomes" id="UP000236161"/>
    </source>
</evidence>
<dbReference type="GO" id="GO:0008168">
    <property type="term" value="F:methyltransferase activity"/>
    <property type="evidence" value="ECO:0007669"/>
    <property type="project" value="UniProtKB-KW"/>
</dbReference>
<dbReference type="Gene3D" id="6.10.140.2220">
    <property type="match status" value="1"/>
</dbReference>
<proteinExistence type="predicted"/>
<dbReference type="AlphaFoldDB" id="A0A2I0ADK1"/>
<keyword evidence="1" id="KW-0808">Transferase</keyword>
<sequence>MMFSGGYATVRRRSLLEARRLFRHHVSPFTRAGAAGPSFSISSTVTETSGAELGPPVKVSITHSAGRGVFATRKIAAGDLIHTAKPIVTHPSLGVAGRVCYHCLRWLGKDTSSGNISASYFCSQQCREESEGFFQVESIADWSVYHDHCRIFELGS</sequence>
<dbReference type="OrthoDB" id="438641at2759"/>
<dbReference type="SUPFAM" id="SSF82199">
    <property type="entry name" value="SET domain"/>
    <property type="match status" value="1"/>
</dbReference>
<gene>
    <name evidence="1" type="primary">ATXR4</name>
    <name evidence="1" type="ORF">AXF42_Ash009081</name>
</gene>
<protein>
    <submittedName>
        <fullName evidence="1">Histone-lysine N-methyltransferase ATXR4</fullName>
    </submittedName>
</protein>
<accession>A0A2I0ADK1</accession>
<dbReference type="EMBL" id="KZ451993">
    <property type="protein sequence ID" value="PKA53585.1"/>
    <property type="molecule type" value="Genomic_DNA"/>
</dbReference>
<keyword evidence="1" id="KW-0489">Methyltransferase</keyword>
<dbReference type="STRING" id="1088818.A0A2I0ADK1"/>
<dbReference type="GO" id="GO:0032259">
    <property type="term" value="P:methylation"/>
    <property type="evidence" value="ECO:0007669"/>
    <property type="project" value="UniProtKB-KW"/>
</dbReference>
<dbReference type="InterPro" id="IPR046341">
    <property type="entry name" value="SET_dom_sf"/>
</dbReference>
<name>A0A2I0ADK1_9ASPA</name>
<keyword evidence="2" id="KW-1185">Reference proteome</keyword>
<reference evidence="1 2" key="1">
    <citation type="journal article" date="2017" name="Nature">
        <title>The Apostasia genome and the evolution of orchids.</title>
        <authorList>
            <person name="Zhang G.Q."/>
            <person name="Liu K.W."/>
            <person name="Li Z."/>
            <person name="Lohaus R."/>
            <person name="Hsiao Y.Y."/>
            <person name="Niu S.C."/>
            <person name="Wang J.Y."/>
            <person name="Lin Y.C."/>
            <person name="Xu Q."/>
            <person name="Chen L.J."/>
            <person name="Yoshida K."/>
            <person name="Fujiwara S."/>
            <person name="Wang Z.W."/>
            <person name="Zhang Y.Q."/>
            <person name="Mitsuda N."/>
            <person name="Wang M."/>
            <person name="Liu G.H."/>
            <person name="Pecoraro L."/>
            <person name="Huang H.X."/>
            <person name="Xiao X.J."/>
            <person name="Lin M."/>
            <person name="Wu X.Y."/>
            <person name="Wu W.L."/>
            <person name="Chen Y.Y."/>
            <person name="Chang S.B."/>
            <person name="Sakamoto S."/>
            <person name="Ohme-Takagi M."/>
            <person name="Yagi M."/>
            <person name="Zeng S.J."/>
            <person name="Shen C.Y."/>
            <person name="Yeh C.M."/>
            <person name="Luo Y.B."/>
            <person name="Tsai W.C."/>
            <person name="Van de Peer Y."/>
            <person name="Liu Z.J."/>
        </authorList>
    </citation>
    <scope>NUCLEOTIDE SEQUENCE [LARGE SCALE GENOMIC DNA]</scope>
    <source>
        <strain evidence="2">cv. Shenzhen</strain>
        <tissue evidence="1">Stem</tissue>
    </source>
</reference>
<dbReference type="Gene3D" id="2.170.270.10">
    <property type="entry name" value="SET domain"/>
    <property type="match status" value="1"/>
</dbReference>
<evidence type="ECO:0000313" key="1">
    <source>
        <dbReference type="EMBL" id="PKA53585.1"/>
    </source>
</evidence>
<dbReference type="Proteomes" id="UP000236161">
    <property type="component" value="Unassembled WGS sequence"/>
</dbReference>